<dbReference type="RefSeq" id="WP_058754145.1">
    <property type="nucleotide sequence ID" value="NZ_LDTB01000002.1"/>
</dbReference>
<evidence type="ECO:0000313" key="2">
    <source>
        <dbReference type="EMBL" id="KTT76371.1"/>
    </source>
</evidence>
<name>A0A147I9Q7_9SPHN</name>
<feature type="signal peptide" evidence="1">
    <location>
        <begin position="1"/>
        <end position="21"/>
    </location>
</feature>
<dbReference type="PATRIC" id="fig|869719.3.peg.1086"/>
<evidence type="ECO:0000313" key="3">
    <source>
        <dbReference type="Proteomes" id="UP000074310"/>
    </source>
</evidence>
<reference evidence="2 3" key="1">
    <citation type="journal article" date="2016" name="Front. Microbiol.">
        <title>Genomic Resource of Rice Seed Associated Bacteria.</title>
        <authorList>
            <person name="Midha S."/>
            <person name="Bansal K."/>
            <person name="Sharma S."/>
            <person name="Kumar N."/>
            <person name="Patil P.P."/>
            <person name="Chaudhry V."/>
            <person name="Patil P.B."/>
        </authorList>
    </citation>
    <scope>NUCLEOTIDE SEQUENCE [LARGE SCALE GENOMIC DNA]</scope>
    <source>
        <strain evidence="2 3">NS334</strain>
    </source>
</reference>
<dbReference type="OrthoDB" id="7596012at2"/>
<evidence type="ECO:0000256" key="1">
    <source>
        <dbReference type="SAM" id="SignalP"/>
    </source>
</evidence>
<comment type="caution">
    <text evidence="2">The sequence shown here is derived from an EMBL/GenBank/DDBJ whole genome shotgun (WGS) entry which is preliminary data.</text>
</comment>
<feature type="chain" id="PRO_5007548497" evidence="1">
    <location>
        <begin position="22"/>
        <end position="157"/>
    </location>
</feature>
<accession>A0A147I9Q7</accession>
<protein>
    <submittedName>
        <fullName evidence="2">Uncharacterized protein</fullName>
    </submittedName>
</protein>
<dbReference type="Proteomes" id="UP000074310">
    <property type="component" value="Unassembled WGS sequence"/>
</dbReference>
<gene>
    <name evidence="2" type="ORF">NS334_01150</name>
</gene>
<sequence>MTLRVPPVLLIASAAPFVVSASVPESLDGVQFAQLTIHERLIIRIPRVSPGPARGVAPAQSPIRWEEKKGPACIAVTALTGAAVDREGEVDLVVGGTRRIRAKLDDDCPTLDFYRGFYLKPTADGQLCAKRDGIRSRSGAYCAITRYRLLVPKKGGK</sequence>
<keyword evidence="1" id="KW-0732">Signal</keyword>
<dbReference type="EMBL" id="LDTB01000002">
    <property type="protein sequence ID" value="KTT76371.1"/>
    <property type="molecule type" value="Genomic_DNA"/>
</dbReference>
<keyword evidence="3" id="KW-1185">Reference proteome</keyword>
<proteinExistence type="predicted"/>
<dbReference type="AlphaFoldDB" id="A0A147I9Q7"/>
<organism evidence="2 3">
    <name type="scientific">Sphingomonas endophytica</name>
    <dbReference type="NCBI Taxonomy" id="869719"/>
    <lineage>
        <taxon>Bacteria</taxon>
        <taxon>Pseudomonadati</taxon>
        <taxon>Pseudomonadota</taxon>
        <taxon>Alphaproteobacteria</taxon>
        <taxon>Sphingomonadales</taxon>
        <taxon>Sphingomonadaceae</taxon>
        <taxon>Sphingomonas</taxon>
    </lineage>
</organism>